<evidence type="ECO:0000313" key="3">
    <source>
        <dbReference type="Proteomes" id="UP000185192"/>
    </source>
</evidence>
<keyword evidence="1" id="KW-0732">Signal</keyword>
<feature type="chain" id="PRO_5012545820" description="Erythromycin esterase" evidence="1">
    <location>
        <begin position="23"/>
        <end position="415"/>
    </location>
</feature>
<evidence type="ECO:0000256" key="1">
    <source>
        <dbReference type="SAM" id="SignalP"/>
    </source>
</evidence>
<dbReference type="RefSeq" id="WP_074204221.1">
    <property type="nucleotide sequence ID" value="NZ_FSQW01000001.1"/>
</dbReference>
<proteinExistence type="predicted"/>
<dbReference type="EMBL" id="FSQW01000001">
    <property type="protein sequence ID" value="SIN63746.1"/>
    <property type="molecule type" value="Genomic_DNA"/>
</dbReference>
<reference evidence="3" key="1">
    <citation type="submission" date="2016-11" db="EMBL/GenBank/DDBJ databases">
        <authorList>
            <person name="Varghese N."/>
            <person name="Submissions S."/>
        </authorList>
    </citation>
    <scope>NUCLEOTIDE SEQUENCE [LARGE SCALE GENOMIC DNA]</scope>
    <source>
        <strain evidence="3">DSM 22363</strain>
    </source>
</reference>
<evidence type="ECO:0008006" key="4">
    <source>
        <dbReference type="Google" id="ProtNLM"/>
    </source>
</evidence>
<protein>
    <recommendedName>
        <fullName evidence="4">Erythromycin esterase</fullName>
    </recommendedName>
</protein>
<feature type="signal peptide" evidence="1">
    <location>
        <begin position="1"/>
        <end position="22"/>
    </location>
</feature>
<organism evidence="2 3">
    <name type="scientific">Parasphingorhabdus marina DSM 22363</name>
    <dbReference type="NCBI Taxonomy" id="1123272"/>
    <lineage>
        <taxon>Bacteria</taxon>
        <taxon>Pseudomonadati</taxon>
        <taxon>Pseudomonadota</taxon>
        <taxon>Alphaproteobacteria</taxon>
        <taxon>Sphingomonadales</taxon>
        <taxon>Sphingomonadaceae</taxon>
        <taxon>Parasphingorhabdus</taxon>
    </lineage>
</organism>
<dbReference type="AlphaFoldDB" id="A0A1N6CZ58"/>
<gene>
    <name evidence="2" type="ORF">SAMN02745824_1286</name>
</gene>
<evidence type="ECO:0000313" key="2">
    <source>
        <dbReference type="EMBL" id="SIN63746.1"/>
    </source>
</evidence>
<keyword evidence="3" id="KW-1185">Reference proteome</keyword>
<dbReference type="Proteomes" id="UP000185192">
    <property type="component" value="Unassembled WGS sequence"/>
</dbReference>
<accession>A0A1N6CZ58</accession>
<sequence>MRKWAGAILGLALAGQAIGVHAEEADTVPEQEAPAIPVWEIGFSPEGLSGPGAAILEAEMENAQFVALGEDHGYAAAPMLARGLAAEMRKDGQVHHAAEIGPHSEQVVKRALTEGGVEELARVLKGKPLAIPFLGHREDAELAQEFVREDGAVDLWGVDQEFLGSPLLLLGRLAELAPSDDARQMIAEMLDSDREAMATGDQEGLLMLSAPPEKFEALRAKFPDSGEAWAIIDSMAESAVIYQYNSARRYFDNNYERIELIKQQFLAEYHRRYDEAPRVLLKMGAFHLGRGTTPTRMFDLGSLLPGLAAANQKTSLHIVYGALDGEQLAMGPASEGYFQVRPVKDQLVTPLLEAAGMDLSAIGPTGHYLIPLDPIRRKLGGKGIGELGQLGQFLVLGFDYIVTTRAGRAATPLVK</sequence>
<dbReference type="OrthoDB" id="128385at2"/>
<name>A0A1N6CZ58_9SPHN</name>
<dbReference type="STRING" id="1123272.SAMN02745824_1286"/>